<proteinExistence type="predicted"/>
<dbReference type="Pfam" id="PF07589">
    <property type="entry name" value="PEP-CTERM"/>
    <property type="match status" value="1"/>
</dbReference>
<dbReference type="OrthoDB" id="8227889at2"/>
<keyword evidence="3" id="KW-1185">Reference proteome</keyword>
<dbReference type="InterPro" id="IPR013424">
    <property type="entry name" value="Ice-binding_C"/>
</dbReference>
<sequence>MYPAIGLEMSLSGMNFFVRRCILSKSLTYLTSLSSAISAGKRGRRMMKNRMLAAAVAVGAMAVALPAHAGNYIINFTTNQPLIGGIQTGSATITTSDALTMSSQNRLGYVITGISGMLNMSAITGLSGFQGSDNYFYTTDSFVDGSGLGFTTAGGTSASLYFASAAQKYQLTSVSPFTTGYVAATATPAVPEPATWAMMLIGFGAVGGALRRRKAQVAAVSFA</sequence>
<evidence type="ECO:0000313" key="3">
    <source>
        <dbReference type="Proteomes" id="UP000315673"/>
    </source>
</evidence>
<accession>A0A5B8LMD2</accession>
<reference evidence="2 3" key="1">
    <citation type="submission" date="2019-07" db="EMBL/GenBank/DDBJ databases">
        <title>Full genome sequence of Sphingomonas sp. 4R-6-7(HKS19).</title>
        <authorList>
            <person name="Im W.-T."/>
        </authorList>
    </citation>
    <scope>NUCLEOTIDE SEQUENCE [LARGE SCALE GENOMIC DNA]</scope>
    <source>
        <strain evidence="2 3">HKS19</strain>
    </source>
</reference>
<evidence type="ECO:0000313" key="2">
    <source>
        <dbReference type="EMBL" id="QDZ09169.1"/>
    </source>
</evidence>
<dbReference type="KEGG" id="spai:FPZ24_11350"/>
<gene>
    <name evidence="2" type="ORF">FPZ24_11350</name>
</gene>
<protein>
    <submittedName>
        <fullName evidence="2">PEP-CTERM sorting domain-containing protein</fullName>
    </submittedName>
</protein>
<organism evidence="2 3">
    <name type="scientific">Sphingomonas panacisoli</name>
    <dbReference type="NCBI Taxonomy" id="1813879"/>
    <lineage>
        <taxon>Bacteria</taxon>
        <taxon>Pseudomonadati</taxon>
        <taxon>Pseudomonadota</taxon>
        <taxon>Alphaproteobacteria</taxon>
        <taxon>Sphingomonadales</taxon>
        <taxon>Sphingomonadaceae</taxon>
        <taxon>Sphingomonas</taxon>
    </lineage>
</organism>
<name>A0A5B8LMD2_9SPHN</name>
<dbReference type="Proteomes" id="UP000315673">
    <property type="component" value="Chromosome"/>
</dbReference>
<dbReference type="AlphaFoldDB" id="A0A5B8LMD2"/>
<dbReference type="NCBIfam" id="TIGR02595">
    <property type="entry name" value="PEP_CTERM"/>
    <property type="match status" value="1"/>
</dbReference>
<feature type="domain" description="Ice-binding protein C-terminal" evidence="1">
    <location>
        <begin position="189"/>
        <end position="213"/>
    </location>
</feature>
<evidence type="ECO:0000259" key="1">
    <source>
        <dbReference type="Pfam" id="PF07589"/>
    </source>
</evidence>
<dbReference type="NCBIfam" id="NF035944">
    <property type="entry name" value="PEPxxWA-CTERM"/>
    <property type="match status" value="1"/>
</dbReference>
<dbReference type="EMBL" id="CP042306">
    <property type="protein sequence ID" value="QDZ09169.1"/>
    <property type="molecule type" value="Genomic_DNA"/>
</dbReference>